<dbReference type="Pfam" id="PF13416">
    <property type="entry name" value="SBP_bac_8"/>
    <property type="match status" value="1"/>
</dbReference>
<comment type="caution">
    <text evidence="2">The sequence shown here is derived from an EMBL/GenBank/DDBJ whole genome shotgun (WGS) entry which is preliminary data.</text>
</comment>
<dbReference type="InterPro" id="IPR006059">
    <property type="entry name" value="SBP"/>
</dbReference>
<proteinExistence type="predicted"/>
<feature type="chain" id="PRO_5039450304" evidence="1">
    <location>
        <begin position="36"/>
        <end position="462"/>
    </location>
</feature>
<evidence type="ECO:0000313" key="2">
    <source>
        <dbReference type="EMBL" id="EYR62049.1"/>
    </source>
</evidence>
<dbReference type="PANTHER" id="PTHR43649">
    <property type="entry name" value="ARABINOSE-BINDING PROTEIN-RELATED"/>
    <property type="match status" value="1"/>
</dbReference>
<dbReference type="PANTHER" id="PTHR43649:SF30">
    <property type="entry name" value="ABC TRANSPORTER SUBSTRATE-BINDING PROTEIN"/>
    <property type="match status" value="1"/>
</dbReference>
<evidence type="ECO:0000256" key="1">
    <source>
        <dbReference type="SAM" id="SignalP"/>
    </source>
</evidence>
<dbReference type="CDD" id="cd14748">
    <property type="entry name" value="PBP2_UgpB"/>
    <property type="match status" value="1"/>
</dbReference>
<keyword evidence="1" id="KW-0732">Signal</keyword>
<organism evidence="2 3">
    <name type="scientific">Actinotalea ferrariae CF5-4</name>
    <dbReference type="NCBI Taxonomy" id="948458"/>
    <lineage>
        <taxon>Bacteria</taxon>
        <taxon>Bacillati</taxon>
        <taxon>Actinomycetota</taxon>
        <taxon>Actinomycetes</taxon>
        <taxon>Micrococcales</taxon>
        <taxon>Cellulomonadaceae</taxon>
        <taxon>Actinotalea</taxon>
    </lineage>
</organism>
<accession>A0A021VLD7</accession>
<dbReference type="SUPFAM" id="SSF53850">
    <property type="entry name" value="Periplasmic binding protein-like II"/>
    <property type="match status" value="1"/>
</dbReference>
<gene>
    <name evidence="2" type="ORF">N866_12375</name>
</gene>
<dbReference type="InterPro" id="IPR050490">
    <property type="entry name" value="Bact_solute-bd_prot1"/>
</dbReference>
<name>A0A021VLD7_9CELL</name>
<dbReference type="Gene3D" id="3.40.190.10">
    <property type="entry name" value="Periplasmic binding protein-like II"/>
    <property type="match status" value="1"/>
</dbReference>
<protein>
    <submittedName>
        <fullName evidence="2">Glycerol 3-phosphate ABC transporter substrate-binding protein</fullName>
    </submittedName>
</protein>
<evidence type="ECO:0000313" key="3">
    <source>
        <dbReference type="Proteomes" id="UP000019753"/>
    </source>
</evidence>
<sequence length="462" mass="50050">MSTPSVPTRRTPGRPSPLVLGSLAAVGALTLTACAGPSVTTDSAAAAAGEASQTATTDWSQVEPASEITWWSNHPGGSQAVEEELVARFEAEHPEIDVNLVTAGANYDEIAQRFQAASQTDELPDLVISSDVWWFRYHLNDQIMPLDGVFEHLEVDVEDYVPAFYGDYEYEGQHWAAPYARSTPLFYYNTEMWEAAGLPDRGPQTWAELAEWQEALDAQVPADSAPLGLSLGPSWSAWWFKNMLWGHGGQYSDEWETTLDTPEALAAGEFVRGMFHESGLATVSEDATVDFATGTVAATIGSTGSLKGILDAAEFEVGTAYLPDGPAGGGTPTGGTGLAIPASRTPEQQLAAAIFLKFLTETEQTAYFSQNTGYMPVRTSAIESPEMQAVYAEAPQFRTAVDQLNDKARSQDWIRVFVPGADQLLTEGIEQIVLRGTDPAEAFESITPRIETAYRENVEPYL</sequence>
<dbReference type="EMBL" id="AXCW01000348">
    <property type="protein sequence ID" value="EYR62049.1"/>
    <property type="molecule type" value="Genomic_DNA"/>
</dbReference>
<dbReference type="Proteomes" id="UP000019753">
    <property type="component" value="Unassembled WGS sequence"/>
</dbReference>
<dbReference type="RefSeq" id="WP_245612654.1">
    <property type="nucleotide sequence ID" value="NZ_AXCW01000348.1"/>
</dbReference>
<keyword evidence="3" id="KW-1185">Reference proteome</keyword>
<feature type="signal peptide" evidence="1">
    <location>
        <begin position="1"/>
        <end position="35"/>
    </location>
</feature>
<reference evidence="2 3" key="1">
    <citation type="submission" date="2014-01" db="EMBL/GenBank/DDBJ databases">
        <title>Actinotalea ferrariae CF5-4.</title>
        <authorList>
            <person name="Chen F."/>
            <person name="Li Y."/>
            <person name="Wang G."/>
        </authorList>
    </citation>
    <scope>NUCLEOTIDE SEQUENCE [LARGE SCALE GENOMIC DNA]</scope>
    <source>
        <strain evidence="2 3">CF5-4</strain>
    </source>
</reference>
<dbReference type="AlphaFoldDB" id="A0A021VLD7"/>